<dbReference type="EMBL" id="JAGVWF010000010">
    <property type="protein sequence ID" value="MBS3058962.1"/>
    <property type="molecule type" value="Genomic_DNA"/>
</dbReference>
<name>A0A7J4ISZ4_9ARCH</name>
<comment type="similarity">
    <text evidence="2">Belongs to the UPF0104 family.</text>
</comment>
<evidence type="ECO:0000256" key="7">
    <source>
        <dbReference type="SAM" id="Phobius"/>
    </source>
</evidence>
<evidence type="ECO:0000313" key="9">
    <source>
        <dbReference type="EMBL" id="MBS3058962.1"/>
    </source>
</evidence>
<reference evidence="8" key="1">
    <citation type="journal article" date="2020" name="bioRxiv">
        <title>A rank-normalized archaeal taxonomy based on genome phylogeny resolves widespread incomplete and uneven classifications.</title>
        <authorList>
            <person name="Rinke C."/>
            <person name="Chuvochina M."/>
            <person name="Mussig A.J."/>
            <person name="Chaumeil P.-A."/>
            <person name="Waite D.W."/>
            <person name="Whitman W.B."/>
            <person name="Parks D.H."/>
            <person name="Hugenholtz P."/>
        </authorList>
    </citation>
    <scope>NUCLEOTIDE SEQUENCE</scope>
    <source>
        <strain evidence="8">UBA10011</strain>
    </source>
</reference>
<sequence>MNKQMIVSYLVSLLLVAIIIAFVDLEEVLRQVIGFGAVHFTVISVLSIATFVFRGIIWKELLKPFTEISLLESTYITTIGFFANNVLPLRIGEIVRAYVLSVHKKIGKVKSFSSVLAERIVEGLTLVAFFVAGIAFLPSIGPELKQLILLPVALFVALLLVFLFPGKALAITRKLFSGFKFFYKVEHLLEDFVSGGKAMRNGLRPNAIIWGASIATWGLLAVIYHVAAVQLGLEFSLAELLLLVSVTGLSVMIPSAPGFIGTFEFGFILAFSALGLSAEAATSMAVILHLAFWISTNIAGLIALNRLNLSFSSIMAMEKVEEAKERAVK</sequence>
<keyword evidence="4 7" id="KW-0812">Transmembrane</keyword>
<keyword evidence="3" id="KW-1003">Cell membrane</keyword>
<feature type="transmembrane region" description="Helical" evidence="7">
    <location>
        <begin position="147"/>
        <end position="164"/>
    </location>
</feature>
<reference evidence="9" key="3">
    <citation type="submission" date="2021-05" db="EMBL/GenBank/DDBJ databases">
        <title>Protein family content uncovers lineage relationships and bacterial pathway maintenance mechanisms in DPANN archaea.</title>
        <authorList>
            <person name="Castelle C.J."/>
            <person name="Meheust R."/>
            <person name="Jaffe A.L."/>
            <person name="Seitz K."/>
            <person name="Gong X."/>
            <person name="Baker B.J."/>
            <person name="Banfield J.F."/>
        </authorList>
    </citation>
    <scope>NUCLEOTIDE SEQUENCE</scope>
    <source>
        <strain evidence="9">RIFCSPHIGHO2_01_FULL_GW2011_AR10_43_9</strain>
    </source>
</reference>
<evidence type="ECO:0000256" key="2">
    <source>
        <dbReference type="ARBA" id="ARBA00011061"/>
    </source>
</evidence>
<evidence type="ECO:0000256" key="5">
    <source>
        <dbReference type="ARBA" id="ARBA00022989"/>
    </source>
</evidence>
<dbReference type="NCBIfam" id="TIGR00374">
    <property type="entry name" value="flippase-like domain"/>
    <property type="match status" value="1"/>
</dbReference>
<evidence type="ECO:0000256" key="4">
    <source>
        <dbReference type="ARBA" id="ARBA00022692"/>
    </source>
</evidence>
<feature type="transmembrane region" description="Helical" evidence="7">
    <location>
        <begin position="120"/>
        <end position="141"/>
    </location>
</feature>
<evidence type="ECO:0000256" key="3">
    <source>
        <dbReference type="ARBA" id="ARBA00022475"/>
    </source>
</evidence>
<dbReference type="EMBL" id="DUFG01000021">
    <property type="protein sequence ID" value="HIH08592.1"/>
    <property type="molecule type" value="Genomic_DNA"/>
</dbReference>
<dbReference type="PANTHER" id="PTHR39087">
    <property type="entry name" value="UPF0104 MEMBRANE PROTEIN MJ1595"/>
    <property type="match status" value="1"/>
</dbReference>
<dbReference type="AlphaFoldDB" id="A0A7J4ISZ4"/>
<protein>
    <submittedName>
        <fullName evidence="8">Flippase-like domain-containing protein</fullName>
    </submittedName>
</protein>
<evidence type="ECO:0000256" key="6">
    <source>
        <dbReference type="ARBA" id="ARBA00023136"/>
    </source>
</evidence>
<dbReference type="PANTHER" id="PTHR39087:SF2">
    <property type="entry name" value="UPF0104 MEMBRANE PROTEIN MJ1595"/>
    <property type="match status" value="1"/>
</dbReference>
<reference evidence="9" key="2">
    <citation type="submission" date="2021-03" db="EMBL/GenBank/DDBJ databases">
        <authorList>
            <person name="Jaffe A."/>
        </authorList>
    </citation>
    <scope>NUCLEOTIDE SEQUENCE</scope>
    <source>
        <strain evidence="9">RIFCSPHIGHO2_01_FULL_GW2011_AR10_43_9</strain>
    </source>
</reference>
<comment type="caution">
    <text evidence="8">The sequence shown here is derived from an EMBL/GenBank/DDBJ whole genome shotgun (WGS) entry which is preliminary data.</text>
</comment>
<gene>
    <name evidence="8" type="ORF">HA237_04445</name>
    <name evidence="9" type="ORF">J4224_00875</name>
</gene>
<evidence type="ECO:0000313" key="8">
    <source>
        <dbReference type="EMBL" id="HIH08592.1"/>
    </source>
</evidence>
<dbReference type="Proteomes" id="UP000577419">
    <property type="component" value="Unassembled WGS sequence"/>
</dbReference>
<evidence type="ECO:0000256" key="1">
    <source>
        <dbReference type="ARBA" id="ARBA00004651"/>
    </source>
</evidence>
<organism evidence="8 10">
    <name type="scientific">Candidatus Iainarchaeum sp</name>
    <dbReference type="NCBI Taxonomy" id="3101447"/>
    <lineage>
        <taxon>Archaea</taxon>
        <taxon>Candidatus Iainarchaeota</taxon>
        <taxon>Candidatus Iainarchaeia</taxon>
        <taxon>Candidatus Iainarchaeales</taxon>
        <taxon>Candidatus Iainarchaeaceae</taxon>
        <taxon>Candidatus Iainarchaeum</taxon>
    </lineage>
</organism>
<evidence type="ECO:0000313" key="10">
    <source>
        <dbReference type="Proteomes" id="UP000577419"/>
    </source>
</evidence>
<comment type="subcellular location">
    <subcellularLocation>
        <location evidence="1">Cell membrane</location>
        <topology evidence="1">Multi-pass membrane protein</topology>
    </subcellularLocation>
</comment>
<keyword evidence="6 7" id="KW-0472">Membrane</keyword>
<feature type="transmembrane region" description="Helical" evidence="7">
    <location>
        <begin position="6"/>
        <end position="25"/>
    </location>
</feature>
<dbReference type="GO" id="GO:0005886">
    <property type="term" value="C:plasma membrane"/>
    <property type="evidence" value="ECO:0007669"/>
    <property type="project" value="UniProtKB-SubCell"/>
</dbReference>
<feature type="transmembrane region" description="Helical" evidence="7">
    <location>
        <begin position="32"/>
        <end position="53"/>
    </location>
</feature>
<feature type="transmembrane region" description="Helical" evidence="7">
    <location>
        <begin position="259"/>
        <end position="278"/>
    </location>
</feature>
<feature type="transmembrane region" description="Helical" evidence="7">
    <location>
        <begin position="284"/>
        <end position="304"/>
    </location>
</feature>
<dbReference type="Proteomes" id="UP000683213">
    <property type="component" value="Unassembled WGS sequence"/>
</dbReference>
<accession>A0A7J4ISZ4</accession>
<keyword evidence="5 7" id="KW-1133">Transmembrane helix</keyword>
<proteinExistence type="inferred from homology"/>
<feature type="transmembrane region" description="Helical" evidence="7">
    <location>
        <begin position="207"/>
        <end position="227"/>
    </location>
</feature>
<dbReference type="Pfam" id="PF03706">
    <property type="entry name" value="LPG_synthase_TM"/>
    <property type="match status" value="1"/>
</dbReference>
<dbReference type="InterPro" id="IPR022791">
    <property type="entry name" value="L-PG_synthase/AglD"/>
</dbReference>